<proteinExistence type="predicted"/>
<evidence type="ECO:0000259" key="1">
    <source>
        <dbReference type="Pfam" id="PF06283"/>
    </source>
</evidence>
<dbReference type="SUPFAM" id="SSF117281">
    <property type="entry name" value="Kelch motif"/>
    <property type="match status" value="1"/>
</dbReference>
<dbReference type="PANTHER" id="PTHR40469:SF2">
    <property type="entry name" value="GALACTOSE-BINDING DOMAIN-LIKE SUPERFAMILY PROTEIN"/>
    <property type="match status" value="1"/>
</dbReference>
<organism evidence="2 3">
    <name type="scientific">Deinococcus peraridilitoris (strain DSM 19664 / LMG 22246 / CIP 109416 / KR-200)</name>
    <dbReference type="NCBI Taxonomy" id="937777"/>
    <lineage>
        <taxon>Bacteria</taxon>
        <taxon>Thermotogati</taxon>
        <taxon>Deinococcota</taxon>
        <taxon>Deinococci</taxon>
        <taxon>Deinococcales</taxon>
        <taxon>Deinococcaceae</taxon>
        <taxon>Deinococcus</taxon>
    </lineage>
</organism>
<evidence type="ECO:0000313" key="3">
    <source>
        <dbReference type="Proteomes" id="UP000010467"/>
    </source>
</evidence>
<dbReference type="KEGG" id="dpd:Deipe_2792"/>
<dbReference type="InterPro" id="IPR029010">
    <property type="entry name" value="ThuA-like"/>
</dbReference>
<dbReference type="AlphaFoldDB" id="L0A338"/>
<gene>
    <name evidence="2" type="ordered locus">Deipe_2792</name>
</gene>
<evidence type="ECO:0000313" key="2">
    <source>
        <dbReference type="EMBL" id="AFZ68256.1"/>
    </source>
</evidence>
<name>L0A338_DEIPD</name>
<dbReference type="Pfam" id="PF24681">
    <property type="entry name" value="Kelch_KLHDC2_KLHL20_DRC7"/>
    <property type="match status" value="1"/>
</dbReference>
<dbReference type="RefSeq" id="WP_015236558.1">
    <property type="nucleotide sequence ID" value="NC_019793.1"/>
</dbReference>
<dbReference type="Pfam" id="PF01344">
    <property type="entry name" value="Kelch_1"/>
    <property type="match status" value="1"/>
</dbReference>
<dbReference type="Gene3D" id="2.120.10.80">
    <property type="entry name" value="Kelch-type beta propeller"/>
    <property type="match status" value="2"/>
</dbReference>
<keyword evidence="3" id="KW-1185">Reference proteome</keyword>
<feature type="domain" description="ThuA-like" evidence="1">
    <location>
        <begin position="82"/>
        <end position="292"/>
    </location>
</feature>
<dbReference type="PATRIC" id="fig|937777.3.peg.2806"/>
<dbReference type="PANTHER" id="PTHR40469">
    <property type="entry name" value="SECRETED GLYCOSYL HYDROLASE"/>
    <property type="match status" value="1"/>
</dbReference>
<dbReference type="Proteomes" id="UP000010467">
    <property type="component" value="Chromosome"/>
</dbReference>
<protein>
    <recommendedName>
        <fullName evidence="1">ThuA-like domain-containing protein</fullName>
    </recommendedName>
</protein>
<reference evidence="3" key="1">
    <citation type="submission" date="2012-03" db="EMBL/GenBank/DDBJ databases">
        <title>Complete sequence of chromosome of Deinococcus peraridilitoris DSM 19664.</title>
        <authorList>
            <person name="Lucas S."/>
            <person name="Copeland A."/>
            <person name="Lapidus A."/>
            <person name="Glavina del Rio T."/>
            <person name="Dalin E."/>
            <person name="Tice H."/>
            <person name="Bruce D."/>
            <person name="Goodwin L."/>
            <person name="Pitluck S."/>
            <person name="Peters L."/>
            <person name="Mikhailova N."/>
            <person name="Lu M."/>
            <person name="Kyrpides N."/>
            <person name="Mavromatis K."/>
            <person name="Ivanova N."/>
            <person name="Brettin T."/>
            <person name="Detter J.C."/>
            <person name="Han C."/>
            <person name="Larimer F."/>
            <person name="Land M."/>
            <person name="Hauser L."/>
            <person name="Markowitz V."/>
            <person name="Cheng J.-F."/>
            <person name="Hugenholtz P."/>
            <person name="Woyke T."/>
            <person name="Wu D."/>
            <person name="Pukall R."/>
            <person name="Steenblock K."/>
            <person name="Brambilla E."/>
            <person name="Klenk H.-P."/>
            <person name="Eisen J.A."/>
        </authorList>
    </citation>
    <scope>NUCLEOTIDE SEQUENCE [LARGE SCALE GENOMIC DNA]</scope>
    <source>
        <strain evidence="3">DSM 19664 / LMG 22246 / CIP 109416 / KR-200</strain>
    </source>
</reference>
<dbReference type="OrthoDB" id="58712at2"/>
<dbReference type="InterPro" id="IPR029062">
    <property type="entry name" value="Class_I_gatase-like"/>
</dbReference>
<dbReference type="InterPro" id="IPR006652">
    <property type="entry name" value="Kelch_1"/>
</dbReference>
<dbReference type="Gene3D" id="3.40.50.880">
    <property type="match status" value="1"/>
</dbReference>
<dbReference type="HOGENOM" id="CLU_446006_0_0_0"/>
<dbReference type="InterPro" id="IPR015915">
    <property type="entry name" value="Kelch-typ_b-propeller"/>
</dbReference>
<dbReference type="SUPFAM" id="SSF52317">
    <property type="entry name" value="Class I glutamine amidotransferase-like"/>
    <property type="match status" value="1"/>
</dbReference>
<dbReference type="eggNOG" id="COG3055">
    <property type="taxonomic scope" value="Bacteria"/>
</dbReference>
<sequence length="612" mass="64876">MFDSLHPRSTGKTPGTTQKASGLLMLSLLLAGCGPQGNSAVANPPTSGSRPPVVDEPVICTPSGDLPRVSAATGTPGSNFDVLVFVKNSGCRLDAVKAGVKAIEQLGAENSFTVNATDDAGIFTEQGLAAYEAVVFLNTSGDVLNPDQQRVFEKFIRSGKGFVGVHAAAETELNWPWYGALVGAYFSGKPKVQTGNVQVVNRTHASTQGLPDSLSLNEGWHSFRELQGNVVPLLNLDESSVAEIPRMGAHHPVSWYQFYDNGRSFYTGLGHTSESYADASFRKHLLGGIKWAATGGQPGAVSWGIMEKAPIARWESQGLGAEGKLFVFGGDKNGVVPVEATAETYAFDPRSNSWSRLKDMPELVHHAGQALDGRTVWIAGGFVGSTGIGGGVSTTANVWKYDIASDTWTAGPKLPAPRGGGALVRLDRELHFFGGAIRTQKEYRDFPTHWVLNLDNQGAGWKENVQPYPNNVNHMAGAALNGKIYGVGGQKDSQETGGNTASVNVYDPKTGAWTPVSSMPRALAHVAASTFTRGGRLVVVAGVTNVGTGDGSKGGTDVANVIEYDPIDDKWRELSPLPAPRQSPVAAIVNGQIIVSGGDYLQQPYDTTWISK</sequence>
<dbReference type="STRING" id="937777.Deipe_2792"/>
<dbReference type="SMART" id="SM00612">
    <property type="entry name" value="Kelch"/>
    <property type="match status" value="4"/>
</dbReference>
<dbReference type="EMBL" id="CP003382">
    <property type="protein sequence ID" value="AFZ68256.1"/>
    <property type="molecule type" value="Genomic_DNA"/>
</dbReference>
<accession>L0A338</accession>
<dbReference type="Pfam" id="PF06283">
    <property type="entry name" value="ThuA"/>
    <property type="match status" value="1"/>
</dbReference>
<dbReference type="eggNOG" id="COG3828">
    <property type="taxonomic scope" value="Bacteria"/>
</dbReference>